<dbReference type="PANTHER" id="PTHR11766:SF1">
    <property type="entry name" value="TYROSINE--TRNA LIGASE"/>
    <property type="match status" value="1"/>
</dbReference>
<dbReference type="InterPro" id="IPR002942">
    <property type="entry name" value="S4_RNA-bd"/>
</dbReference>
<dbReference type="InterPro" id="IPR036986">
    <property type="entry name" value="S4_RNA-bd_sf"/>
</dbReference>
<feature type="non-terminal residue" evidence="2">
    <location>
        <position position="1"/>
    </location>
</feature>
<dbReference type="PANTHER" id="PTHR11766">
    <property type="entry name" value="TYROSYL-TRNA SYNTHETASE"/>
    <property type="match status" value="1"/>
</dbReference>
<accession>X1S474</accession>
<dbReference type="SUPFAM" id="SSF55174">
    <property type="entry name" value="Alpha-L RNA-binding motif"/>
    <property type="match status" value="1"/>
</dbReference>
<protein>
    <recommendedName>
        <fullName evidence="1">RNA-binding S4 domain-containing protein</fullName>
    </recommendedName>
</protein>
<dbReference type="PROSITE" id="PS50889">
    <property type="entry name" value="S4"/>
    <property type="match status" value="1"/>
</dbReference>
<organism evidence="2">
    <name type="scientific">marine sediment metagenome</name>
    <dbReference type="NCBI Taxonomy" id="412755"/>
    <lineage>
        <taxon>unclassified sequences</taxon>
        <taxon>metagenomes</taxon>
        <taxon>ecological metagenomes</taxon>
    </lineage>
</organism>
<gene>
    <name evidence="2" type="ORF">S12H4_13309</name>
</gene>
<evidence type="ECO:0000259" key="1">
    <source>
        <dbReference type="SMART" id="SM00363"/>
    </source>
</evidence>
<dbReference type="EMBL" id="BARW01006339">
    <property type="protein sequence ID" value="GAI87842.1"/>
    <property type="molecule type" value="Genomic_DNA"/>
</dbReference>
<dbReference type="SMART" id="SM00363">
    <property type="entry name" value="S4"/>
    <property type="match status" value="1"/>
</dbReference>
<comment type="caution">
    <text evidence="2">The sequence shown here is derived from an EMBL/GenBank/DDBJ whole genome shotgun (WGS) entry which is preliminary data.</text>
</comment>
<dbReference type="Pfam" id="PF01479">
    <property type="entry name" value="S4"/>
    <property type="match status" value="1"/>
</dbReference>
<dbReference type="GO" id="GO:0043039">
    <property type="term" value="P:tRNA aminoacylation"/>
    <property type="evidence" value="ECO:0007669"/>
    <property type="project" value="TreeGrafter"/>
</dbReference>
<sequence>NELKEFSEGLKQQKVNPMLLKKRLARELITQLYDQKAAAEAEGHFEKTVQQKEMPDEILECRLSFKELCSQPGGDVDISRLLVAAGLAKSRSEANRLIKQGAVSIDGDKTSTSIATIKSGCIIKVGKRRFVKVINKD</sequence>
<dbReference type="InterPro" id="IPR024088">
    <property type="entry name" value="Tyr-tRNA-ligase_bac-type"/>
</dbReference>
<dbReference type="Gene3D" id="1.10.240.10">
    <property type="entry name" value="Tyrosyl-Transfer RNA Synthetase"/>
    <property type="match status" value="1"/>
</dbReference>
<evidence type="ECO:0000313" key="2">
    <source>
        <dbReference type="EMBL" id="GAI87842.1"/>
    </source>
</evidence>
<dbReference type="GO" id="GO:0005829">
    <property type="term" value="C:cytosol"/>
    <property type="evidence" value="ECO:0007669"/>
    <property type="project" value="TreeGrafter"/>
</dbReference>
<dbReference type="GO" id="GO:0004831">
    <property type="term" value="F:tyrosine-tRNA ligase activity"/>
    <property type="evidence" value="ECO:0007669"/>
    <property type="project" value="InterPro"/>
</dbReference>
<dbReference type="GO" id="GO:0003723">
    <property type="term" value="F:RNA binding"/>
    <property type="evidence" value="ECO:0007669"/>
    <property type="project" value="InterPro"/>
</dbReference>
<dbReference type="CDD" id="cd00165">
    <property type="entry name" value="S4"/>
    <property type="match status" value="1"/>
</dbReference>
<reference evidence="2" key="1">
    <citation type="journal article" date="2014" name="Front. Microbiol.">
        <title>High frequency of phylogenetically diverse reductive dehalogenase-homologous genes in deep subseafloor sedimentary metagenomes.</title>
        <authorList>
            <person name="Kawai M."/>
            <person name="Futagami T."/>
            <person name="Toyoda A."/>
            <person name="Takaki Y."/>
            <person name="Nishi S."/>
            <person name="Hori S."/>
            <person name="Arai W."/>
            <person name="Tsubouchi T."/>
            <person name="Morono Y."/>
            <person name="Uchiyama I."/>
            <person name="Ito T."/>
            <person name="Fujiyama A."/>
            <person name="Inagaki F."/>
            <person name="Takami H."/>
        </authorList>
    </citation>
    <scope>NUCLEOTIDE SEQUENCE</scope>
    <source>
        <strain evidence="2">Expedition CK06-06</strain>
    </source>
</reference>
<name>X1S474_9ZZZZ</name>
<dbReference type="Gene3D" id="3.10.290.10">
    <property type="entry name" value="RNA-binding S4 domain"/>
    <property type="match status" value="1"/>
</dbReference>
<proteinExistence type="predicted"/>
<dbReference type="AlphaFoldDB" id="X1S474"/>
<feature type="domain" description="RNA-binding S4" evidence="1">
    <location>
        <begin position="76"/>
        <end position="135"/>
    </location>
</feature>